<organism evidence="4 5">
    <name type="scientific">Nostoc linckia FACHB-391</name>
    <dbReference type="NCBI Taxonomy" id="2692906"/>
    <lineage>
        <taxon>Bacteria</taxon>
        <taxon>Bacillati</taxon>
        <taxon>Cyanobacteriota</taxon>
        <taxon>Cyanophyceae</taxon>
        <taxon>Nostocales</taxon>
        <taxon>Nostocaceae</taxon>
        <taxon>Nostoc</taxon>
    </lineage>
</organism>
<dbReference type="PANTHER" id="PTHR44858">
    <property type="entry name" value="TETRATRICOPEPTIDE REPEAT PROTEIN 6"/>
    <property type="match status" value="1"/>
</dbReference>
<dbReference type="InterPro" id="IPR019734">
    <property type="entry name" value="TPR_rpt"/>
</dbReference>
<name>A0ABR8EW92_NOSLI</name>
<dbReference type="Gene3D" id="1.25.40.10">
    <property type="entry name" value="Tetratricopeptide repeat domain"/>
    <property type="match status" value="1"/>
</dbReference>
<dbReference type="SMART" id="SM00028">
    <property type="entry name" value="TPR"/>
    <property type="match status" value="2"/>
</dbReference>
<evidence type="ECO:0000313" key="5">
    <source>
        <dbReference type="Proteomes" id="UP000604661"/>
    </source>
</evidence>
<evidence type="ECO:0000256" key="3">
    <source>
        <dbReference type="PROSITE-ProRule" id="PRU00339"/>
    </source>
</evidence>
<protein>
    <submittedName>
        <fullName evidence="4">Tetratricopeptide repeat protein</fullName>
    </submittedName>
</protein>
<proteinExistence type="predicted"/>
<dbReference type="InterPro" id="IPR011990">
    <property type="entry name" value="TPR-like_helical_dom_sf"/>
</dbReference>
<evidence type="ECO:0000256" key="2">
    <source>
        <dbReference type="ARBA" id="ARBA00022803"/>
    </source>
</evidence>
<feature type="repeat" description="TPR" evidence="3">
    <location>
        <begin position="4"/>
        <end position="37"/>
    </location>
</feature>
<reference evidence="4 5" key="1">
    <citation type="journal article" date="2020" name="ISME J.">
        <title>Comparative genomics reveals insights into cyanobacterial evolution and habitat adaptation.</title>
        <authorList>
            <person name="Chen M.Y."/>
            <person name="Teng W.K."/>
            <person name="Zhao L."/>
            <person name="Hu C.X."/>
            <person name="Zhou Y.K."/>
            <person name="Han B.P."/>
            <person name="Song L.R."/>
            <person name="Shu W.S."/>
        </authorList>
    </citation>
    <scope>NUCLEOTIDE SEQUENCE [LARGE SCALE GENOMIC DNA]</scope>
    <source>
        <strain evidence="4 5">FACHB-391</strain>
    </source>
</reference>
<evidence type="ECO:0000256" key="1">
    <source>
        <dbReference type="ARBA" id="ARBA00022737"/>
    </source>
</evidence>
<gene>
    <name evidence="4" type="ORF">H6G95_10970</name>
</gene>
<dbReference type="PANTHER" id="PTHR44858:SF1">
    <property type="entry name" value="UDP-N-ACETYLGLUCOSAMINE--PEPTIDE N-ACETYLGLUCOSAMINYLTRANSFERASE SPINDLY-RELATED"/>
    <property type="match status" value="1"/>
</dbReference>
<evidence type="ECO:0000313" key="4">
    <source>
        <dbReference type="EMBL" id="MBD2561129.1"/>
    </source>
</evidence>
<dbReference type="Pfam" id="PF13414">
    <property type="entry name" value="TPR_11"/>
    <property type="match status" value="1"/>
</dbReference>
<keyword evidence="2 3" id="KW-0802">TPR repeat</keyword>
<dbReference type="RefSeq" id="WP_190892335.1">
    <property type="nucleotide sequence ID" value="NZ_JACJTE010000008.1"/>
</dbReference>
<accession>A0ABR8EW92</accession>
<dbReference type="SUPFAM" id="SSF48452">
    <property type="entry name" value="TPR-like"/>
    <property type="match status" value="1"/>
</dbReference>
<keyword evidence="1" id="KW-0677">Repeat</keyword>
<dbReference type="EMBL" id="JACJTE010000008">
    <property type="protein sequence ID" value="MBD2561129.1"/>
    <property type="molecule type" value="Genomic_DNA"/>
</dbReference>
<sequence length="96" mass="10831">MTSAQEFFRSGCKLAKQGQSQEAIGEYTRAIELDPNYAEAYFYRGNTLALEGQPQKGIEDFQKAAAIFTSRGESERAQAVHQHEEIIRRGIQEGEF</sequence>
<dbReference type="PROSITE" id="PS50005">
    <property type="entry name" value="TPR"/>
    <property type="match status" value="1"/>
</dbReference>
<dbReference type="InterPro" id="IPR050498">
    <property type="entry name" value="Ycf3"/>
</dbReference>
<keyword evidence="5" id="KW-1185">Reference proteome</keyword>
<comment type="caution">
    <text evidence="4">The sequence shown here is derived from an EMBL/GenBank/DDBJ whole genome shotgun (WGS) entry which is preliminary data.</text>
</comment>
<dbReference type="Proteomes" id="UP000604661">
    <property type="component" value="Unassembled WGS sequence"/>
</dbReference>